<gene>
    <name evidence="4" type="primary">yecD_2</name>
    <name evidence="4" type="ORF">KOR42_46680</name>
</gene>
<protein>
    <submittedName>
        <fullName evidence="4">Isochorismatase family protein YecD</fullName>
        <ecNumber evidence="4">3.-.-.-</ecNumber>
    </submittedName>
</protein>
<reference evidence="4 5" key="1">
    <citation type="submission" date="2019-02" db="EMBL/GenBank/DDBJ databases">
        <title>Deep-cultivation of Planctomycetes and their phenomic and genomic characterization uncovers novel biology.</title>
        <authorList>
            <person name="Wiegand S."/>
            <person name="Jogler M."/>
            <person name="Boedeker C."/>
            <person name="Pinto D."/>
            <person name="Vollmers J."/>
            <person name="Rivas-Marin E."/>
            <person name="Kohn T."/>
            <person name="Peeters S.H."/>
            <person name="Heuer A."/>
            <person name="Rast P."/>
            <person name="Oberbeckmann S."/>
            <person name="Bunk B."/>
            <person name="Jeske O."/>
            <person name="Meyerdierks A."/>
            <person name="Storesund J.E."/>
            <person name="Kallscheuer N."/>
            <person name="Luecker S."/>
            <person name="Lage O.M."/>
            <person name="Pohl T."/>
            <person name="Merkel B.J."/>
            <person name="Hornburger P."/>
            <person name="Mueller R.-W."/>
            <person name="Bruemmer F."/>
            <person name="Labrenz M."/>
            <person name="Spormann A.M."/>
            <person name="Op Den Camp H."/>
            <person name="Overmann J."/>
            <person name="Amann R."/>
            <person name="Jetten M.S.M."/>
            <person name="Mascher T."/>
            <person name="Medema M.H."/>
            <person name="Devos D.P."/>
            <person name="Kaster A.-K."/>
            <person name="Ovreas L."/>
            <person name="Rohde M."/>
            <person name="Galperin M.Y."/>
            <person name="Jogler C."/>
        </authorList>
    </citation>
    <scope>NUCLEOTIDE SEQUENCE [LARGE SCALE GENOMIC DNA]</scope>
    <source>
        <strain evidence="4 5">KOR42</strain>
    </source>
</reference>
<feature type="domain" description="Isochorismatase-like" evidence="3">
    <location>
        <begin position="37"/>
        <end position="225"/>
    </location>
</feature>
<feature type="region of interest" description="Disordered" evidence="2">
    <location>
        <begin position="1"/>
        <end position="26"/>
    </location>
</feature>
<dbReference type="InterPro" id="IPR050272">
    <property type="entry name" value="Isochorismatase-like_hydrls"/>
</dbReference>
<evidence type="ECO:0000256" key="1">
    <source>
        <dbReference type="ARBA" id="ARBA00022801"/>
    </source>
</evidence>
<evidence type="ECO:0000256" key="2">
    <source>
        <dbReference type="SAM" id="MobiDB-lite"/>
    </source>
</evidence>
<dbReference type="OrthoDB" id="4305745at2"/>
<dbReference type="Pfam" id="PF00857">
    <property type="entry name" value="Isochorismatase"/>
    <property type="match status" value="1"/>
</dbReference>
<dbReference type="EMBL" id="SIHI01000039">
    <property type="protein sequence ID" value="TWT42618.1"/>
    <property type="molecule type" value="Genomic_DNA"/>
</dbReference>
<name>A0A5C5VVK4_9PLAN</name>
<keyword evidence="1 4" id="KW-0378">Hydrolase</keyword>
<proteinExistence type="predicted"/>
<dbReference type="CDD" id="cd00431">
    <property type="entry name" value="cysteine_hydrolases"/>
    <property type="match status" value="1"/>
</dbReference>
<dbReference type="InterPro" id="IPR036380">
    <property type="entry name" value="Isochorismatase-like_sf"/>
</dbReference>
<keyword evidence="5" id="KW-1185">Reference proteome</keyword>
<sequence>MSESTNAEQPTIVYGSGRKPDAAIPRPGLELRKSNVAVVVTDPQNDFLSPQGVTWGVVGQNVTDNNTVENIGRLFAASKGNDVPLFISPHYYYPQDHKWQFEGALERLMHDIQMFDRPNALDLTNFDGSGADWLEQYKPFINDGETVITSPHKVFGPESNDLVLQLRKRGIDQVILAGMSANLCVESHLRELLEQGFEVVVVGDATAAAQVPGYDGYDAAMTNFRFLASDVWSASEVTERLSAL</sequence>
<accession>A0A5C5VVK4</accession>
<dbReference type="Gene3D" id="3.40.50.850">
    <property type="entry name" value="Isochorismatase-like"/>
    <property type="match status" value="1"/>
</dbReference>
<dbReference type="EC" id="3.-.-.-" evidence="4"/>
<dbReference type="SUPFAM" id="SSF52499">
    <property type="entry name" value="Isochorismatase-like hydrolases"/>
    <property type="match status" value="1"/>
</dbReference>
<dbReference type="RefSeq" id="WP_146512002.1">
    <property type="nucleotide sequence ID" value="NZ_SIHI01000039.1"/>
</dbReference>
<evidence type="ECO:0000313" key="4">
    <source>
        <dbReference type="EMBL" id="TWT42618.1"/>
    </source>
</evidence>
<evidence type="ECO:0000259" key="3">
    <source>
        <dbReference type="Pfam" id="PF00857"/>
    </source>
</evidence>
<comment type="caution">
    <text evidence="4">The sequence shown here is derived from an EMBL/GenBank/DDBJ whole genome shotgun (WGS) entry which is preliminary data.</text>
</comment>
<dbReference type="PANTHER" id="PTHR43540">
    <property type="entry name" value="PEROXYUREIDOACRYLATE/UREIDOACRYLATE AMIDOHYDROLASE-RELATED"/>
    <property type="match status" value="1"/>
</dbReference>
<dbReference type="AlphaFoldDB" id="A0A5C5VVK4"/>
<dbReference type="Proteomes" id="UP000317243">
    <property type="component" value="Unassembled WGS sequence"/>
</dbReference>
<dbReference type="GO" id="GO:0016787">
    <property type="term" value="F:hydrolase activity"/>
    <property type="evidence" value="ECO:0007669"/>
    <property type="project" value="UniProtKB-KW"/>
</dbReference>
<organism evidence="4 5">
    <name type="scientific">Thalassoglobus neptunius</name>
    <dbReference type="NCBI Taxonomy" id="1938619"/>
    <lineage>
        <taxon>Bacteria</taxon>
        <taxon>Pseudomonadati</taxon>
        <taxon>Planctomycetota</taxon>
        <taxon>Planctomycetia</taxon>
        <taxon>Planctomycetales</taxon>
        <taxon>Planctomycetaceae</taxon>
        <taxon>Thalassoglobus</taxon>
    </lineage>
</organism>
<evidence type="ECO:0000313" key="5">
    <source>
        <dbReference type="Proteomes" id="UP000317243"/>
    </source>
</evidence>
<dbReference type="InterPro" id="IPR000868">
    <property type="entry name" value="Isochorismatase-like_dom"/>
</dbReference>